<dbReference type="GO" id="GO:0000245">
    <property type="term" value="P:spliceosomal complex assembly"/>
    <property type="evidence" value="ECO:0007669"/>
    <property type="project" value="TreeGrafter"/>
</dbReference>
<dbReference type="AlphaFoldDB" id="A0A0W0EYI1"/>
<reference evidence="10 11" key="1">
    <citation type="submission" date="2015-12" db="EMBL/GenBank/DDBJ databases">
        <title>Draft genome sequence of Moniliophthora roreri, the causal agent of frosty pod rot of cacao.</title>
        <authorList>
            <person name="Aime M.C."/>
            <person name="Diaz-Valderrama J.R."/>
            <person name="Kijpornyongpan T."/>
            <person name="Phillips-Mora W."/>
        </authorList>
    </citation>
    <scope>NUCLEOTIDE SEQUENCE [LARGE SCALE GENOMIC DNA]</scope>
    <source>
        <strain evidence="10 11">MCA 2952</strain>
    </source>
</reference>
<keyword evidence="6" id="KW-0067">ATP-binding</keyword>
<evidence type="ECO:0000259" key="9">
    <source>
        <dbReference type="PROSITE" id="PS50011"/>
    </source>
</evidence>
<evidence type="ECO:0000256" key="7">
    <source>
        <dbReference type="ARBA" id="ARBA00047899"/>
    </source>
</evidence>
<sequence>MVSTPKTFARKIKSFLSLLASGSKRKSSRNHKWPEPTWHRPEEYLPGDVWDSQNPAERFASAGDLCAHLGDQLPVQLVKLIAHDVLQGLKYLHDVRGTTHGGQFNVSQDTILIAPRDMKSIISQFYSDGVSHHTSTASQFQPLYFDFDTLVSPPYSASSVVFRLCYPDIDRPRHDPFCDSYGMRPPEDILGAPRAASSDLWTLGCVLYELLTGESLFDPSFQTDDLGLTPEESHIIQMIEMVGEFPQDLLRSGKHSSCWFRDDGTLRLETTYYPVTLQEILRMRIDESEVINAADFLGSMLQLRPQDRMKAADLLNHPWFMTSS</sequence>
<evidence type="ECO:0000256" key="3">
    <source>
        <dbReference type="ARBA" id="ARBA00022679"/>
    </source>
</evidence>
<comment type="catalytic activity">
    <reaction evidence="8">
        <text>L-seryl-[protein] + ATP = O-phospho-L-seryl-[protein] + ADP + H(+)</text>
        <dbReference type="Rhea" id="RHEA:17989"/>
        <dbReference type="Rhea" id="RHEA-COMP:9863"/>
        <dbReference type="Rhea" id="RHEA-COMP:11604"/>
        <dbReference type="ChEBI" id="CHEBI:15378"/>
        <dbReference type="ChEBI" id="CHEBI:29999"/>
        <dbReference type="ChEBI" id="CHEBI:30616"/>
        <dbReference type="ChEBI" id="CHEBI:83421"/>
        <dbReference type="ChEBI" id="CHEBI:456216"/>
        <dbReference type="EC" id="2.7.11.1"/>
    </reaction>
</comment>
<dbReference type="GO" id="GO:0005524">
    <property type="term" value="F:ATP binding"/>
    <property type="evidence" value="ECO:0007669"/>
    <property type="project" value="UniProtKB-KW"/>
</dbReference>
<protein>
    <recommendedName>
        <fullName evidence="1">non-specific serine/threonine protein kinase</fullName>
        <ecNumber evidence="1">2.7.11.1</ecNumber>
    </recommendedName>
</protein>
<evidence type="ECO:0000256" key="2">
    <source>
        <dbReference type="ARBA" id="ARBA00022527"/>
    </source>
</evidence>
<keyword evidence="3" id="KW-0808">Transferase</keyword>
<evidence type="ECO:0000256" key="6">
    <source>
        <dbReference type="ARBA" id="ARBA00022840"/>
    </source>
</evidence>
<proteinExistence type="predicted"/>
<evidence type="ECO:0000313" key="11">
    <source>
        <dbReference type="Proteomes" id="UP000054988"/>
    </source>
</evidence>
<dbReference type="PROSITE" id="PS50011">
    <property type="entry name" value="PROTEIN_KINASE_DOM"/>
    <property type="match status" value="1"/>
</dbReference>
<dbReference type="GO" id="GO:0005737">
    <property type="term" value="C:cytoplasm"/>
    <property type="evidence" value="ECO:0007669"/>
    <property type="project" value="TreeGrafter"/>
</dbReference>
<dbReference type="EMBL" id="LATX01002450">
    <property type="protein sequence ID" value="KTB29089.1"/>
    <property type="molecule type" value="Genomic_DNA"/>
</dbReference>
<dbReference type="Proteomes" id="UP000054988">
    <property type="component" value="Unassembled WGS sequence"/>
</dbReference>
<dbReference type="EC" id="2.7.11.1" evidence="1"/>
<dbReference type="InterPro" id="IPR000719">
    <property type="entry name" value="Prot_kinase_dom"/>
</dbReference>
<name>A0A0W0EYI1_MONRR</name>
<evidence type="ECO:0000256" key="8">
    <source>
        <dbReference type="ARBA" id="ARBA00048679"/>
    </source>
</evidence>
<dbReference type="InterPro" id="IPR051334">
    <property type="entry name" value="SRPK"/>
</dbReference>
<keyword evidence="4" id="KW-0547">Nucleotide-binding</keyword>
<dbReference type="Pfam" id="PF00069">
    <property type="entry name" value="Pkinase"/>
    <property type="match status" value="1"/>
</dbReference>
<dbReference type="GO" id="GO:0004674">
    <property type="term" value="F:protein serine/threonine kinase activity"/>
    <property type="evidence" value="ECO:0007669"/>
    <property type="project" value="UniProtKB-KW"/>
</dbReference>
<dbReference type="InterPro" id="IPR011009">
    <property type="entry name" value="Kinase-like_dom_sf"/>
</dbReference>
<dbReference type="Gene3D" id="1.10.510.10">
    <property type="entry name" value="Transferase(Phosphotransferase) domain 1"/>
    <property type="match status" value="1"/>
</dbReference>
<keyword evidence="2" id="KW-0723">Serine/threonine-protein kinase</keyword>
<gene>
    <name evidence="10" type="ORF">WG66_18332</name>
</gene>
<dbReference type="PANTHER" id="PTHR47634">
    <property type="entry name" value="PROTEIN KINASE DOMAIN-CONTAINING PROTEIN-RELATED"/>
    <property type="match status" value="1"/>
</dbReference>
<organism evidence="10 11">
    <name type="scientific">Moniliophthora roreri</name>
    <name type="common">Frosty pod rot fungus</name>
    <name type="synonym">Monilia roreri</name>
    <dbReference type="NCBI Taxonomy" id="221103"/>
    <lineage>
        <taxon>Eukaryota</taxon>
        <taxon>Fungi</taxon>
        <taxon>Dikarya</taxon>
        <taxon>Basidiomycota</taxon>
        <taxon>Agaricomycotina</taxon>
        <taxon>Agaricomycetes</taxon>
        <taxon>Agaricomycetidae</taxon>
        <taxon>Agaricales</taxon>
        <taxon>Marasmiineae</taxon>
        <taxon>Marasmiaceae</taxon>
        <taxon>Moniliophthora</taxon>
    </lineage>
</organism>
<dbReference type="SMART" id="SM00220">
    <property type="entry name" value="S_TKc"/>
    <property type="match status" value="1"/>
</dbReference>
<dbReference type="PANTHER" id="PTHR47634:SF9">
    <property type="entry name" value="PROTEIN KINASE DOMAIN-CONTAINING PROTEIN-RELATED"/>
    <property type="match status" value="1"/>
</dbReference>
<comment type="catalytic activity">
    <reaction evidence="7">
        <text>L-threonyl-[protein] + ATP = O-phospho-L-threonyl-[protein] + ADP + H(+)</text>
        <dbReference type="Rhea" id="RHEA:46608"/>
        <dbReference type="Rhea" id="RHEA-COMP:11060"/>
        <dbReference type="Rhea" id="RHEA-COMP:11605"/>
        <dbReference type="ChEBI" id="CHEBI:15378"/>
        <dbReference type="ChEBI" id="CHEBI:30013"/>
        <dbReference type="ChEBI" id="CHEBI:30616"/>
        <dbReference type="ChEBI" id="CHEBI:61977"/>
        <dbReference type="ChEBI" id="CHEBI:456216"/>
        <dbReference type="EC" id="2.7.11.1"/>
    </reaction>
</comment>
<dbReference type="GO" id="GO:0005634">
    <property type="term" value="C:nucleus"/>
    <property type="evidence" value="ECO:0007669"/>
    <property type="project" value="TreeGrafter"/>
</dbReference>
<evidence type="ECO:0000313" key="10">
    <source>
        <dbReference type="EMBL" id="KTB29089.1"/>
    </source>
</evidence>
<dbReference type="eggNOG" id="KOG1290">
    <property type="taxonomic scope" value="Eukaryota"/>
</dbReference>
<accession>A0A0W0EYI1</accession>
<dbReference type="SUPFAM" id="SSF56112">
    <property type="entry name" value="Protein kinase-like (PK-like)"/>
    <property type="match status" value="1"/>
</dbReference>
<feature type="domain" description="Protein kinase" evidence="9">
    <location>
        <begin position="1"/>
        <end position="320"/>
    </location>
</feature>
<evidence type="ECO:0000256" key="5">
    <source>
        <dbReference type="ARBA" id="ARBA00022777"/>
    </source>
</evidence>
<comment type="caution">
    <text evidence="10">The sequence shown here is derived from an EMBL/GenBank/DDBJ whole genome shotgun (WGS) entry which is preliminary data.</text>
</comment>
<evidence type="ECO:0000256" key="1">
    <source>
        <dbReference type="ARBA" id="ARBA00012513"/>
    </source>
</evidence>
<dbReference type="GO" id="GO:0050684">
    <property type="term" value="P:regulation of mRNA processing"/>
    <property type="evidence" value="ECO:0007669"/>
    <property type="project" value="TreeGrafter"/>
</dbReference>
<evidence type="ECO:0000256" key="4">
    <source>
        <dbReference type="ARBA" id="ARBA00022741"/>
    </source>
</evidence>
<keyword evidence="5" id="KW-0418">Kinase</keyword>